<evidence type="ECO:0000313" key="2">
    <source>
        <dbReference type="Proteomes" id="UP001295423"/>
    </source>
</evidence>
<dbReference type="EMBL" id="CAKOGP040000979">
    <property type="protein sequence ID" value="CAJ1940912.1"/>
    <property type="molecule type" value="Genomic_DNA"/>
</dbReference>
<gene>
    <name evidence="1" type="ORF">CYCCA115_LOCUS7271</name>
</gene>
<proteinExistence type="predicted"/>
<protein>
    <recommendedName>
        <fullName evidence="3">Reverse transcriptase domain-containing protein</fullName>
    </recommendedName>
</protein>
<evidence type="ECO:0008006" key="3">
    <source>
        <dbReference type="Google" id="ProtNLM"/>
    </source>
</evidence>
<organism evidence="1 2">
    <name type="scientific">Cylindrotheca closterium</name>
    <dbReference type="NCBI Taxonomy" id="2856"/>
    <lineage>
        <taxon>Eukaryota</taxon>
        <taxon>Sar</taxon>
        <taxon>Stramenopiles</taxon>
        <taxon>Ochrophyta</taxon>
        <taxon>Bacillariophyta</taxon>
        <taxon>Bacillariophyceae</taxon>
        <taxon>Bacillariophycidae</taxon>
        <taxon>Bacillariales</taxon>
        <taxon>Bacillariaceae</taxon>
        <taxon>Cylindrotheca</taxon>
    </lineage>
</organism>
<dbReference type="AlphaFoldDB" id="A0AAD2FI52"/>
<sequence length="133" mass="15054">MAHPYRCLHYLGTYNDETTPSPEVPTSLQKTKCPSSEKSSLIFSTRNSGLVRHLQNLRLSPLGVVPQRDRRPRLIVDLSFFGINQESVPIAPSDSMQFGRALHRILQRILQANPLHGPVYISKIDIADGFYRI</sequence>
<comment type="caution">
    <text evidence="1">The sequence shown here is derived from an EMBL/GenBank/DDBJ whole genome shotgun (WGS) entry which is preliminary data.</text>
</comment>
<keyword evidence="2" id="KW-1185">Reference proteome</keyword>
<evidence type="ECO:0000313" key="1">
    <source>
        <dbReference type="EMBL" id="CAJ1940912.1"/>
    </source>
</evidence>
<reference evidence="1" key="1">
    <citation type="submission" date="2023-08" db="EMBL/GenBank/DDBJ databases">
        <authorList>
            <person name="Audoor S."/>
            <person name="Bilcke G."/>
        </authorList>
    </citation>
    <scope>NUCLEOTIDE SEQUENCE</scope>
</reference>
<name>A0AAD2FI52_9STRA</name>
<dbReference type="Proteomes" id="UP001295423">
    <property type="component" value="Unassembled WGS sequence"/>
</dbReference>
<accession>A0AAD2FI52</accession>